<feature type="transmembrane region" description="Helical" evidence="5">
    <location>
        <begin position="12"/>
        <end position="33"/>
    </location>
</feature>
<feature type="non-terminal residue" evidence="7">
    <location>
        <position position="1"/>
    </location>
</feature>
<dbReference type="PATRIC" id="fig|584657.3.peg.3323"/>
<dbReference type="SUPFAM" id="SSF52091">
    <property type="entry name" value="SpoIIaa-like"/>
    <property type="match status" value="1"/>
</dbReference>
<evidence type="ECO:0000313" key="7">
    <source>
        <dbReference type="EMBL" id="EWT04793.1"/>
    </source>
</evidence>
<sequence length="338" mass="35058">PVPAIPDMSLGLLRALAGPALAVAALAAIESLLSARVAASLPRPDSGPGRAADSEVARTRRYDPDRELVGQGLASLASGLFGGLPATGAIARTAVSVRAGARTRLAAVTHSLVILGVIYLATGPVSRIPMAALAGVLMVTATRMVSVRTIKGVLRSTRTDALVLVVTAAVTIAVDLIEAVQVGIVVAAFFALRSVAKATVVHREPLPGPAEPGDEHIALYTLDGSMFFGAAERIGSEIASDQQARVVVLRLSRLRVVDATGAHALTELVAGLERQGIVVLIKGIQARHLTLFTNVGVLDELRHDAHLFDSLEPALAHARDHVRGEHDSPQGELARAAG</sequence>
<keyword evidence="2 5" id="KW-0812">Transmembrane</keyword>
<reference evidence="8" key="1">
    <citation type="submission" date="2013-08" db="EMBL/GenBank/DDBJ databases">
        <title>Intrasporangium oryzae NRRL B-24470.</title>
        <authorList>
            <person name="Liu H."/>
            <person name="Wang G."/>
        </authorList>
    </citation>
    <scope>NUCLEOTIDE SEQUENCE [LARGE SCALE GENOMIC DNA]</scope>
    <source>
        <strain evidence="8">Q5-1</strain>
    </source>
</reference>
<evidence type="ECO:0000256" key="2">
    <source>
        <dbReference type="ARBA" id="ARBA00022692"/>
    </source>
</evidence>
<gene>
    <name evidence="7" type="ORF">N864_07995</name>
</gene>
<dbReference type="PROSITE" id="PS50801">
    <property type="entry name" value="STAS"/>
    <property type="match status" value="1"/>
</dbReference>
<dbReference type="Pfam" id="PF01740">
    <property type="entry name" value="STAS"/>
    <property type="match status" value="1"/>
</dbReference>
<dbReference type="GO" id="GO:0055085">
    <property type="term" value="P:transmembrane transport"/>
    <property type="evidence" value="ECO:0007669"/>
    <property type="project" value="InterPro"/>
</dbReference>
<dbReference type="InterPro" id="IPR001902">
    <property type="entry name" value="SLC26A/SulP_fam"/>
</dbReference>
<evidence type="ECO:0000256" key="5">
    <source>
        <dbReference type="SAM" id="Phobius"/>
    </source>
</evidence>
<keyword evidence="3 5" id="KW-1133">Transmembrane helix</keyword>
<protein>
    <submittedName>
        <fullName evidence="7">MFS transporter</fullName>
    </submittedName>
</protein>
<dbReference type="AlphaFoldDB" id="W9GIZ2"/>
<proteinExistence type="predicted"/>
<dbReference type="Gene3D" id="3.30.750.24">
    <property type="entry name" value="STAS domain"/>
    <property type="match status" value="1"/>
</dbReference>
<dbReference type="RefSeq" id="WP_034719475.1">
    <property type="nucleotide sequence ID" value="NZ_AWQS01000185.1"/>
</dbReference>
<dbReference type="Proteomes" id="UP000019494">
    <property type="component" value="Unassembled WGS sequence"/>
</dbReference>
<comment type="caution">
    <text evidence="7">The sequence shown here is derived from an EMBL/GenBank/DDBJ whole genome shotgun (WGS) entry which is preliminary data.</text>
</comment>
<comment type="subcellular location">
    <subcellularLocation>
        <location evidence="1">Membrane</location>
        <topology evidence="1">Multi-pass membrane protein</topology>
    </subcellularLocation>
</comment>
<keyword evidence="4 5" id="KW-0472">Membrane</keyword>
<keyword evidence="8" id="KW-1185">Reference proteome</keyword>
<dbReference type="OrthoDB" id="9771198at2"/>
<dbReference type="InterPro" id="IPR036513">
    <property type="entry name" value="STAS_dom_sf"/>
</dbReference>
<name>W9GIZ2_9MICO</name>
<evidence type="ECO:0000313" key="8">
    <source>
        <dbReference type="Proteomes" id="UP000019494"/>
    </source>
</evidence>
<dbReference type="PANTHER" id="PTHR11814">
    <property type="entry name" value="SULFATE TRANSPORTER"/>
    <property type="match status" value="1"/>
</dbReference>
<feature type="transmembrane region" description="Helical" evidence="5">
    <location>
        <begin position="162"/>
        <end position="192"/>
    </location>
</feature>
<organism evidence="7 8">
    <name type="scientific">Intrasporangium chromatireducens Q5-1</name>
    <dbReference type="NCBI Taxonomy" id="584657"/>
    <lineage>
        <taxon>Bacteria</taxon>
        <taxon>Bacillati</taxon>
        <taxon>Actinomycetota</taxon>
        <taxon>Actinomycetes</taxon>
        <taxon>Micrococcales</taxon>
        <taxon>Intrasporangiaceae</taxon>
        <taxon>Intrasporangium</taxon>
    </lineage>
</organism>
<dbReference type="InterPro" id="IPR002645">
    <property type="entry name" value="STAS_dom"/>
</dbReference>
<accession>W9GIZ2</accession>
<dbReference type="Pfam" id="PF00916">
    <property type="entry name" value="Sulfate_transp"/>
    <property type="match status" value="1"/>
</dbReference>
<dbReference type="GO" id="GO:0016020">
    <property type="term" value="C:membrane"/>
    <property type="evidence" value="ECO:0007669"/>
    <property type="project" value="UniProtKB-SubCell"/>
</dbReference>
<evidence type="ECO:0000256" key="4">
    <source>
        <dbReference type="ARBA" id="ARBA00023136"/>
    </source>
</evidence>
<feature type="domain" description="STAS" evidence="6">
    <location>
        <begin position="215"/>
        <end position="318"/>
    </location>
</feature>
<dbReference type="EMBL" id="AWQS01000185">
    <property type="protein sequence ID" value="EWT04793.1"/>
    <property type="molecule type" value="Genomic_DNA"/>
</dbReference>
<evidence type="ECO:0000256" key="3">
    <source>
        <dbReference type="ARBA" id="ARBA00022989"/>
    </source>
</evidence>
<feature type="transmembrane region" description="Helical" evidence="5">
    <location>
        <begin position="128"/>
        <end position="150"/>
    </location>
</feature>
<feature type="transmembrane region" description="Helical" evidence="5">
    <location>
        <begin position="105"/>
        <end position="122"/>
    </location>
</feature>
<evidence type="ECO:0000259" key="6">
    <source>
        <dbReference type="PROSITE" id="PS50801"/>
    </source>
</evidence>
<evidence type="ECO:0000256" key="1">
    <source>
        <dbReference type="ARBA" id="ARBA00004141"/>
    </source>
</evidence>
<dbReference type="InterPro" id="IPR011547">
    <property type="entry name" value="SLC26A/SulP_dom"/>
</dbReference>
<dbReference type="CDD" id="cd07042">
    <property type="entry name" value="STAS_SulP_like_sulfate_transporter"/>
    <property type="match status" value="1"/>
</dbReference>